<organism evidence="1 2">
    <name type="scientific">Nocardia seriolae</name>
    <dbReference type="NCBI Taxonomy" id="37332"/>
    <lineage>
        <taxon>Bacteria</taxon>
        <taxon>Bacillati</taxon>
        <taxon>Actinomycetota</taxon>
        <taxon>Actinomycetes</taxon>
        <taxon>Mycobacteriales</taxon>
        <taxon>Nocardiaceae</taxon>
        <taxon>Nocardia</taxon>
    </lineage>
</organism>
<dbReference type="AlphaFoldDB" id="A0ABC9Z3A7"/>
<evidence type="ECO:0000313" key="1">
    <source>
        <dbReference type="EMBL" id="GAP32005.1"/>
    </source>
</evidence>
<reference evidence="1 2" key="2">
    <citation type="journal article" date="2016" name="Genome Announc.">
        <title>Draft Genome Sequence of Erythromycin- and Oxytetracycline-Sensitive Nocardia seriolae Strain U-1 (NBRC 110359).</title>
        <authorList>
            <person name="Imajoh M."/>
            <person name="Sukeda M."/>
            <person name="Shimizu M."/>
            <person name="Yamane J."/>
            <person name="Ohnishi K."/>
            <person name="Oshima S."/>
        </authorList>
    </citation>
    <scope>NUCLEOTIDE SEQUENCE [LARGE SCALE GENOMIC DNA]</scope>
    <source>
        <strain evidence="1 2">U-1</strain>
    </source>
</reference>
<proteinExistence type="predicted"/>
<name>A0ABC9Z3A7_9NOCA</name>
<protein>
    <submittedName>
        <fullName evidence="1">Uncharacterized protein</fullName>
    </submittedName>
</protein>
<dbReference type="EMBL" id="BBYQ01000137">
    <property type="protein sequence ID" value="GAP32005.1"/>
    <property type="molecule type" value="Genomic_DNA"/>
</dbReference>
<reference evidence="2" key="1">
    <citation type="submission" date="2015-07" db="EMBL/GenBank/DDBJ databases">
        <title>Nocardia seriolae U-1 whole genome shotgun sequence.</title>
        <authorList>
            <person name="Imajoh M."/>
            <person name="Fukumoto Y."/>
            <person name="Sukeda M."/>
            <person name="Yamane J."/>
            <person name="Yamasaki K."/>
            <person name="Shimizu M."/>
            <person name="Ohnishi K."/>
            <person name="Oshima S."/>
        </authorList>
    </citation>
    <scope>NUCLEOTIDE SEQUENCE [LARGE SCALE GENOMIC DNA]</scope>
    <source>
        <strain evidence="2">U-1</strain>
    </source>
</reference>
<evidence type="ECO:0000313" key="2">
    <source>
        <dbReference type="Proteomes" id="UP000037179"/>
    </source>
</evidence>
<keyword evidence="2" id="KW-1185">Reference proteome</keyword>
<gene>
    <name evidence="1" type="ORF">NSK11_contig00137-0003</name>
</gene>
<dbReference type="Proteomes" id="UP000037179">
    <property type="component" value="Unassembled WGS sequence"/>
</dbReference>
<accession>A0ABC9Z3A7</accession>
<comment type="caution">
    <text evidence="1">The sequence shown here is derived from an EMBL/GenBank/DDBJ whole genome shotgun (WGS) entry which is preliminary data.</text>
</comment>
<sequence length="53" mass="5511">MPLRLAVIAVLVLALLFWPYPSGFVVAGLALTGLVLLAAVEFLGRADTGTESP</sequence>